<evidence type="ECO:0000313" key="2">
    <source>
        <dbReference type="EMBL" id="MEL1266364.1"/>
    </source>
</evidence>
<evidence type="ECO:0000256" key="1">
    <source>
        <dbReference type="SAM" id="SignalP"/>
    </source>
</evidence>
<evidence type="ECO:0000313" key="3">
    <source>
        <dbReference type="Proteomes" id="UP001459204"/>
    </source>
</evidence>
<organism evidence="2 3">
    <name type="scientific">Pseudoxanthomonas putridarboris</name>
    <dbReference type="NCBI Taxonomy" id="752605"/>
    <lineage>
        <taxon>Bacteria</taxon>
        <taxon>Pseudomonadati</taxon>
        <taxon>Pseudomonadota</taxon>
        <taxon>Gammaproteobacteria</taxon>
        <taxon>Lysobacterales</taxon>
        <taxon>Lysobacteraceae</taxon>
        <taxon>Pseudoxanthomonas</taxon>
    </lineage>
</organism>
<reference evidence="2 3" key="1">
    <citation type="submission" date="2024-04" db="EMBL/GenBank/DDBJ databases">
        <title>Draft genome sequence of Pseudoxanthomonas putridarboris WD12.</title>
        <authorList>
            <person name="Oh J."/>
        </authorList>
    </citation>
    <scope>NUCLEOTIDE SEQUENCE [LARGE SCALE GENOMIC DNA]</scope>
    <source>
        <strain evidence="2 3">WD12</strain>
    </source>
</reference>
<name>A0ABU9J524_9GAMM</name>
<dbReference type="Pfam" id="PF11319">
    <property type="entry name" value="VasI"/>
    <property type="match status" value="1"/>
</dbReference>
<dbReference type="EMBL" id="JBBWWT010000016">
    <property type="protein sequence ID" value="MEL1266364.1"/>
    <property type="molecule type" value="Genomic_DNA"/>
</dbReference>
<feature type="signal peptide" evidence="1">
    <location>
        <begin position="1"/>
        <end position="23"/>
    </location>
</feature>
<sequence>MKLSHTLARTSALMVVFAIPVIAAEPVATLSHCTGISSALQRLECFDKAAGTPLTTIQANVPAIRRRVPDIVLAVAAHEKSRPVGDMRFRMVESEDRTTPGQRRVLISAPAINRQAPRPLLTISCIANITRLQFILHPPVGRNQVNVALSIDGRPVVPRQTWQVLEDGTLVDAGRGLAGIDVVRRLGSGNHLEVSSDLPQLDGLRFDAQGLGGLIDVQRKACGW</sequence>
<gene>
    <name evidence="2" type="primary">vasI</name>
    <name evidence="2" type="ORF">AAD027_18590</name>
</gene>
<dbReference type="Proteomes" id="UP001459204">
    <property type="component" value="Unassembled WGS sequence"/>
</dbReference>
<dbReference type="RefSeq" id="WP_341727536.1">
    <property type="nucleotide sequence ID" value="NZ_JBBWWT010000016.1"/>
</dbReference>
<comment type="caution">
    <text evidence="2">The sequence shown here is derived from an EMBL/GenBank/DDBJ whole genome shotgun (WGS) entry which is preliminary data.</text>
</comment>
<keyword evidence="1" id="KW-0732">Signal</keyword>
<protein>
    <submittedName>
        <fullName evidence="2">Type VI secretion system-associated protein VasI</fullName>
    </submittedName>
</protein>
<dbReference type="InterPro" id="IPR017738">
    <property type="entry name" value="T6SS-assoc_VCA0118"/>
</dbReference>
<proteinExistence type="predicted"/>
<keyword evidence="3" id="KW-1185">Reference proteome</keyword>
<dbReference type="NCBIfam" id="TIGR03360">
    <property type="entry name" value="VI_minor_1"/>
    <property type="match status" value="1"/>
</dbReference>
<feature type="chain" id="PRO_5047103418" evidence="1">
    <location>
        <begin position="24"/>
        <end position="224"/>
    </location>
</feature>
<accession>A0ABU9J524</accession>